<evidence type="ECO:0000256" key="1">
    <source>
        <dbReference type="ARBA" id="ARBA00008761"/>
    </source>
</evidence>
<evidence type="ECO:0000256" key="4">
    <source>
        <dbReference type="ARBA" id="ARBA00023125"/>
    </source>
</evidence>
<evidence type="ECO:0000259" key="7">
    <source>
        <dbReference type="Pfam" id="PF07282"/>
    </source>
</evidence>
<name>A0AAU8GES9_9CAUD</name>
<dbReference type="PANTHER" id="PTHR30405:SF25">
    <property type="entry name" value="RNA-GUIDED DNA ENDONUCLEASE INSQ-RELATED"/>
    <property type="match status" value="1"/>
</dbReference>
<dbReference type="InterPro" id="IPR010095">
    <property type="entry name" value="Cas12f1-like_TNB"/>
</dbReference>
<reference evidence="8" key="1">
    <citation type="submission" date="2024-05" db="EMBL/GenBank/DDBJ databases">
        <authorList>
            <person name="Mugo M.M."/>
            <person name="Musyoki A.M."/>
            <person name="Makumi A.M."/>
            <person name="Mutai I."/>
            <person name="Drechsel O."/>
            <person name="Kering K.K."/>
            <person name="Muturi P."/>
            <person name="Mbae C.K."/>
            <person name="Kariuki S.M."/>
        </authorList>
    </citation>
    <scope>NUCLEOTIDE SEQUENCE</scope>
</reference>
<gene>
    <name evidence="8" type="ORF">YRYPWZST_CDS0103</name>
</gene>
<feature type="domain" description="Probable transposase IS891/IS1136/IS1341" evidence="6">
    <location>
        <begin position="205"/>
        <end position="313"/>
    </location>
</feature>
<keyword evidence="5" id="KW-0233">DNA recombination</keyword>
<dbReference type="NCBIfam" id="TIGR01766">
    <property type="entry name" value="IS200/IS605 family accessory protein TnpB-like domain"/>
    <property type="match status" value="1"/>
</dbReference>
<dbReference type="InterPro" id="IPR051399">
    <property type="entry name" value="RNA-guided_DNA_endo/Transpos"/>
</dbReference>
<dbReference type="GO" id="GO:0003677">
    <property type="term" value="F:DNA binding"/>
    <property type="evidence" value="ECO:0007669"/>
    <property type="project" value="UniProtKB-KW"/>
</dbReference>
<evidence type="ECO:0000259" key="6">
    <source>
        <dbReference type="Pfam" id="PF01385"/>
    </source>
</evidence>
<keyword evidence="4" id="KW-0238">DNA-binding</keyword>
<dbReference type="Pfam" id="PF07282">
    <property type="entry name" value="Cas12f1-like_TNB"/>
    <property type="match status" value="1"/>
</dbReference>
<dbReference type="EMBL" id="PP856722">
    <property type="protein sequence ID" value="XCH40504.1"/>
    <property type="molecule type" value="Genomic_DNA"/>
</dbReference>
<dbReference type="Pfam" id="PF01385">
    <property type="entry name" value="OrfB_IS605"/>
    <property type="match status" value="1"/>
</dbReference>
<dbReference type="InterPro" id="IPR001959">
    <property type="entry name" value="Transposase"/>
</dbReference>
<sequence length="414" mass="47043">MMIGFKTKISTNNRQNSTLLHWSNARRYAFNYALGLCFIDQENLSSDEKWKLAKINDYDKFFNQGKYPLGFKKPTKSGVMIGSGTHTWLNGIPGSVGQLAIMYDLKAAWQRCFKKLGGRPKFQSKYRKKSFKLSNGDFKKEKNLDDVGAYITHNKLGKMKLGDKIPARILKGKLMNTTFSKTADDWYVAFVFEIPDEDYYQISNKREMCVGVDLGVAQHATCYDSETDSAWHEDYPKDSLKTIEDRIRILQRKQAKCQKGSARYKKLGDMIAARKSKQVNIRQDACHKLTKKLATKSYKIVLEDLKVSNMTKSAKGTTEQPGKNVKAKTGLNREILNMSLYSVRMQLGYKTIRYGSELVIVNPAYTSQTCSECGHVSKENRKTQDKFLCVACGHTENADINAAKNILKKGLTQQ</sequence>
<dbReference type="GO" id="GO:0006310">
    <property type="term" value="P:DNA recombination"/>
    <property type="evidence" value="ECO:0007669"/>
    <property type="project" value="UniProtKB-KW"/>
</dbReference>
<dbReference type="NCBIfam" id="NF040570">
    <property type="entry name" value="guided_TnpB"/>
    <property type="match status" value="1"/>
</dbReference>
<accession>A0AAU8GES9</accession>
<evidence type="ECO:0000256" key="2">
    <source>
        <dbReference type="ARBA" id="ARBA00011044"/>
    </source>
</evidence>
<dbReference type="PANTHER" id="PTHR30405">
    <property type="entry name" value="TRANSPOSASE"/>
    <property type="match status" value="1"/>
</dbReference>
<evidence type="ECO:0000256" key="5">
    <source>
        <dbReference type="ARBA" id="ARBA00023172"/>
    </source>
</evidence>
<organism evidence="8">
    <name type="scientific">Salmonella phage vB_SEnST11_KE23</name>
    <dbReference type="NCBI Taxonomy" id="3161174"/>
    <lineage>
        <taxon>Viruses</taxon>
        <taxon>Duplodnaviria</taxon>
        <taxon>Heunggongvirae</taxon>
        <taxon>Uroviricota</taxon>
        <taxon>Caudoviricetes</taxon>
        <taxon>Vequintavirinae</taxon>
        <taxon>Seunavirus</taxon>
    </lineage>
</organism>
<proteinExistence type="inferred from homology"/>
<feature type="domain" description="Cas12f1-like TNB" evidence="7">
    <location>
        <begin position="342"/>
        <end position="406"/>
    </location>
</feature>
<comment type="similarity">
    <text evidence="2">In the N-terminal section; belongs to the transposase 2 family.</text>
</comment>
<evidence type="ECO:0000313" key="8">
    <source>
        <dbReference type="EMBL" id="XCH40504.1"/>
    </source>
</evidence>
<protein>
    <submittedName>
        <fullName evidence="8">Transposase</fullName>
    </submittedName>
</protein>
<keyword evidence="3" id="KW-0815">Transposition</keyword>
<comment type="similarity">
    <text evidence="1">In the C-terminal section; belongs to the transposase 35 family.</text>
</comment>
<evidence type="ECO:0000256" key="3">
    <source>
        <dbReference type="ARBA" id="ARBA00022578"/>
    </source>
</evidence>
<dbReference type="GO" id="GO:0032196">
    <property type="term" value="P:transposition"/>
    <property type="evidence" value="ECO:0007669"/>
    <property type="project" value="UniProtKB-KW"/>
</dbReference>